<reference evidence="2 3" key="1">
    <citation type="submission" date="2016-08" db="EMBL/GenBank/DDBJ databases">
        <title>Whole genome sequence of Pseudomonas graminis strain UASWS1507, a potential biological control agent for agriculture.</title>
        <authorList>
            <person name="Crovadore J."/>
            <person name="Calmin G."/>
            <person name="Chablais R."/>
            <person name="Cochard B."/>
            <person name="Lefort F."/>
        </authorList>
    </citation>
    <scope>NUCLEOTIDE SEQUENCE [LARGE SCALE GENOMIC DNA]</scope>
    <source>
        <strain evidence="2 3">UASWS1507</strain>
    </source>
</reference>
<dbReference type="Pfam" id="PF02686">
    <property type="entry name" value="GatC"/>
    <property type="match status" value="1"/>
</dbReference>
<dbReference type="GO" id="GO:0006450">
    <property type="term" value="P:regulation of translational fidelity"/>
    <property type="evidence" value="ECO:0007669"/>
    <property type="project" value="InterPro"/>
</dbReference>
<keyword evidence="1" id="KW-0436">Ligase</keyword>
<dbReference type="GO" id="GO:0070681">
    <property type="term" value="P:glutaminyl-tRNAGln biosynthesis via transamidation"/>
    <property type="evidence" value="ECO:0007669"/>
    <property type="project" value="TreeGrafter"/>
</dbReference>
<comment type="caution">
    <text evidence="2">The sequence shown here is derived from an EMBL/GenBank/DDBJ whole genome shotgun (WGS) entry which is preliminary data.</text>
</comment>
<dbReference type="GO" id="GO:0016740">
    <property type="term" value="F:transferase activity"/>
    <property type="evidence" value="ECO:0007669"/>
    <property type="project" value="UniProtKB-KW"/>
</dbReference>
<dbReference type="EC" id="6.3.5.-" evidence="1"/>
<dbReference type="OrthoDB" id="9794326at2"/>
<dbReference type="AlphaFoldDB" id="A0A1C2DV07"/>
<sequence length="95" mass="10383">MALDRSDVEKIAHLARLGLNDADIPRTTEALNSILGLIDQMQAVDTTGIEPLAHPLEASQRLRVDAVTEINHRDTYQAIAPAVQDGLYLVPKVLD</sequence>
<keyword evidence="2" id="KW-0808">Transferase</keyword>
<dbReference type="PANTHER" id="PTHR15004">
    <property type="entry name" value="GLUTAMYL-TRNA(GLN) AMIDOTRANSFERASE SUBUNIT C, MITOCHONDRIAL"/>
    <property type="match status" value="1"/>
</dbReference>
<comment type="subunit">
    <text evidence="1">Heterotrimer of A, B and C subunits.</text>
</comment>
<dbReference type="Gene3D" id="1.10.20.60">
    <property type="entry name" value="Glu-tRNAGln amidotransferase C subunit, N-terminal domain"/>
    <property type="match status" value="1"/>
</dbReference>
<protein>
    <recommendedName>
        <fullName evidence="1">Aspartyl/glutamyl-tRNA(Asn/Gln) amidotransferase subunit C</fullName>
        <shortName evidence="1">Asp/Glu-ADT subunit C</shortName>
        <ecNumber evidence="1">6.3.5.-</ecNumber>
    </recommendedName>
</protein>
<dbReference type="EMBL" id="MDEN01000064">
    <property type="protein sequence ID" value="OCX18602.1"/>
    <property type="molecule type" value="Genomic_DNA"/>
</dbReference>
<comment type="function">
    <text evidence="1">Allows the formation of correctly charged Asn-tRNA(Asn) or Gln-tRNA(Gln) through the transamidation of misacylated Asp-tRNA(Asn) or Glu-tRNA(Gln) in organisms which lack either or both of asparaginyl-tRNA or glutaminyl-tRNA synthetases. The reaction takes place in the presence of glutamine and ATP through an activated phospho-Asp-tRNA(Asn) or phospho-Glu-tRNA(Gln).</text>
</comment>
<evidence type="ECO:0000313" key="2">
    <source>
        <dbReference type="EMBL" id="OCX18602.1"/>
    </source>
</evidence>
<organism evidence="2 3">
    <name type="scientific">Pseudomonas graminis</name>
    <dbReference type="NCBI Taxonomy" id="158627"/>
    <lineage>
        <taxon>Bacteria</taxon>
        <taxon>Pseudomonadati</taxon>
        <taxon>Pseudomonadota</taxon>
        <taxon>Gammaproteobacteria</taxon>
        <taxon>Pseudomonadales</taxon>
        <taxon>Pseudomonadaceae</taxon>
        <taxon>Pseudomonas</taxon>
    </lineage>
</organism>
<dbReference type="NCBIfam" id="TIGR00135">
    <property type="entry name" value="gatC"/>
    <property type="match status" value="1"/>
</dbReference>
<dbReference type="GO" id="GO:0006412">
    <property type="term" value="P:translation"/>
    <property type="evidence" value="ECO:0007669"/>
    <property type="project" value="UniProtKB-UniRule"/>
</dbReference>
<dbReference type="RefSeq" id="WP_065990114.1">
    <property type="nucleotide sequence ID" value="NZ_MDEN01000064.1"/>
</dbReference>
<keyword evidence="1" id="KW-0547">Nucleotide-binding</keyword>
<proteinExistence type="inferred from homology"/>
<dbReference type="HAMAP" id="MF_00122">
    <property type="entry name" value="GatC"/>
    <property type="match status" value="1"/>
</dbReference>
<evidence type="ECO:0000256" key="1">
    <source>
        <dbReference type="HAMAP-Rule" id="MF_00122"/>
    </source>
</evidence>
<gene>
    <name evidence="1" type="primary">gatC</name>
    <name evidence="2" type="ORF">BBI10_16465</name>
</gene>
<evidence type="ECO:0000313" key="3">
    <source>
        <dbReference type="Proteomes" id="UP000095143"/>
    </source>
</evidence>
<keyword evidence="1" id="KW-0067">ATP-binding</keyword>
<accession>A0A1C2DV07</accession>
<dbReference type="Proteomes" id="UP000095143">
    <property type="component" value="Unassembled WGS sequence"/>
</dbReference>
<dbReference type="InterPro" id="IPR003837">
    <property type="entry name" value="GatC"/>
</dbReference>
<dbReference type="GO" id="GO:0005524">
    <property type="term" value="F:ATP binding"/>
    <property type="evidence" value="ECO:0007669"/>
    <property type="project" value="UniProtKB-KW"/>
</dbReference>
<dbReference type="InterPro" id="IPR036113">
    <property type="entry name" value="Asp/Glu-ADT_sf_sub_c"/>
</dbReference>
<comment type="similarity">
    <text evidence="1">Belongs to the GatC family.</text>
</comment>
<dbReference type="GO" id="GO:0050567">
    <property type="term" value="F:glutaminyl-tRNA synthase (glutamine-hydrolyzing) activity"/>
    <property type="evidence" value="ECO:0007669"/>
    <property type="project" value="UniProtKB-UniRule"/>
</dbReference>
<dbReference type="STRING" id="158627.BW687_02200"/>
<keyword evidence="1" id="KW-0648">Protein biosynthesis</keyword>
<dbReference type="SUPFAM" id="SSF141000">
    <property type="entry name" value="Glu-tRNAGln amidotransferase C subunit"/>
    <property type="match status" value="1"/>
</dbReference>
<comment type="catalytic activity">
    <reaction evidence="1">
        <text>L-glutamyl-tRNA(Gln) + L-glutamine + ATP + H2O = L-glutaminyl-tRNA(Gln) + L-glutamate + ADP + phosphate + H(+)</text>
        <dbReference type="Rhea" id="RHEA:17521"/>
        <dbReference type="Rhea" id="RHEA-COMP:9681"/>
        <dbReference type="Rhea" id="RHEA-COMP:9684"/>
        <dbReference type="ChEBI" id="CHEBI:15377"/>
        <dbReference type="ChEBI" id="CHEBI:15378"/>
        <dbReference type="ChEBI" id="CHEBI:29985"/>
        <dbReference type="ChEBI" id="CHEBI:30616"/>
        <dbReference type="ChEBI" id="CHEBI:43474"/>
        <dbReference type="ChEBI" id="CHEBI:58359"/>
        <dbReference type="ChEBI" id="CHEBI:78520"/>
        <dbReference type="ChEBI" id="CHEBI:78521"/>
        <dbReference type="ChEBI" id="CHEBI:456216"/>
    </reaction>
</comment>
<comment type="catalytic activity">
    <reaction evidence="1">
        <text>L-aspartyl-tRNA(Asn) + L-glutamine + ATP + H2O = L-asparaginyl-tRNA(Asn) + L-glutamate + ADP + phosphate + 2 H(+)</text>
        <dbReference type="Rhea" id="RHEA:14513"/>
        <dbReference type="Rhea" id="RHEA-COMP:9674"/>
        <dbReference type="Rhea" id="RHEA-COMP:9677"/>
        <dbReference type="ChEBI" id="CHEBI:15377"/>
        <dbReference type="ChEBI" id="CHEBI:15378"/>
        <dbReference type="ChEBI" id="CHEBI:29985"/>
        <dbReference type="ChEBI" id="CHEBI:30616"/>
        <dbReference type="ChEBI" id="CHEBI:43474"/>
        <dbReference type="ChEBI" id="CHEBI:58359"/>
        <dbReference type="ChEBI" id="CHEBI:78515"/>
        <dbReference type="ChEBI" id="CHEBI:78516"/>
        <dbReference type="ChEBI" id="CHEBI:456216"/>
    </reaction>
</comment>
<name>A0A1C2DV07_9PSED</name>
<dbReference type="PANTHER" id="PTHR15004:SF0">
    <property type="entry name" value="GLUTAMYL-TRNA(GLN) AMIDOTRANSFERASE SUBUNIT C, MITOCHONDRIAL"/>
    <property type="match status" value="1"/>
</dbReference>